<dbReference type="Gene3D" id="3.90.780.10">
    <property type="entry name" value="5'-Nucleotidase, C-terminal domain"/>
    <property type="match status" value="1"/>
</dbReference>
<dbReference type="InterPro" id="IPR006146">
    <property type="entry name" value="5'-Nucleotdase_CS"/>
</dbReference>
<evidence type="ECO:0000259" key="7">
    <source>
        <dbReference type="Pfam" id="PF02872"/>
    </source>
</evidence>
<dbReference type="PANTHER" id="PTHR11575:SF46">
    <property type="entry name" value="PROTEIN USHA"/>
    <property type="match status" value="1"/>
</dbReference>
<dbReference type="Pfam" id="PF00149">
    <property type="entry name" value="Metallophos"/>
    <property type="match status" value="1"/>
</dbReference>
<evidence type="ECO:0000313" key="9">
    <source>
        <dbReference type="Proteomes" id="UP000202440"/>
    </source>
</evidence>
<reference evidence="8 9" key="1">
    <citation type="submission" date="2017-07" db="EMBL/GenBank/DDBJ databases">
        <title>Annotated genome sequence of Bacterioplanes sanyensis isolated from Red Sea.</title>
        <authorList>
            <person name="Rehman Z.U."/>
        </authorList>
    </citation>
    <scope>NUCLEOTIDE SEQUENCE [LARGE SCALE GENOMIC DNA]</scope>
    <source>
        <strain evidence="8 9">NV9</strain>
    </source>
</reference>
<feature type="domain" description="5'-Nucleotidase C-terminal" evidence="7">
    <location>
        <begin position="426"/>
        <end position="575"/>
    </location>
</feature>
<dbReference type="AlphaFoldDB" id="A0A222FEX5"/>
<dbReference type="NCBIfam" id="TIGR01530">
    <property type="entry name" value="nadN"/>
    <property type="match status" value="1"/>
</dbReference>
<keyword evidence="3" id="KW-0732">Signal</keyword>
<dbReference type="GO" id="GO:0008768">
    <property type="term" value="F:UDP-sugar diphosphatase activity"/>
    <property type="evidence" value="ECO:0007669"/>
    <property type="project" value="TreeGrafter"/>
</dbReference>
<keyword evidence="5" id="KW-0378">Hydrolase</keyword>
<dbReference type="SUPFAM" id="SSF55816">
    <property type="entry name" value="5'-nucleotidase (syn. UDP-sugar hydrolase), C-terminal domain"/>
    <property type="match status" value="1"/>
</dbReference>
<dbReference type="Proteomes" id="UP000202440">
    <property type="component" value="Chromosome"/>
</dbReference>
<gene>
    <name evidence="8" type="primary">nadN</name>
    <name evidence="8" type="ORF">CHH28_02605</name>
</gene>
<dbReference type="PROSITE" id="PS00785">
    <property type="entry name" value="5_NUCLEOTIDASE_1"/>
    <property type="match status" value="1"/>
</dbReference>
<evidence type="ECO:0000256" key="2">
    <source>
        <dbReference type="ARBA" id="ARBA00022723"/>
    </source>
</evidence>
<name>A0A222FEX5_9GAMM</name>
<organism evidence="8 9">
    <name type="scientific">Bacterioplanes sanyensis</name>
    <dbReference type="NCBI Taxonomy" id="1249553"/>
    <lineage>
        <taxon>Bacteria</taxon>
        <taxon>Pseudomonadati</taxon>
        <taxon>Pseudomonadota</taxon>
        <taxon>Gammaproteobacteria</taxon>
        <taxon>Oceanospirillales</taxon>
        <taxon>Oceanospirillaceae</taxon>
        <taxon>Bacterioplanes</taxon>
    </lineage>
</organism>
<dbReference type="PRINTS" id="PR01607">
    <property type="entry name" value="APYRASEFAMLY"/>
</dbReference>
<dbReference type="InterPro" id="IPR008334">
    <property type="entry name" value="5'-Nucleotdase_C"/>
</dbReference>
<evidence type="ECO:0000256" key="3">
    <source>
        <dbReference type="ARBA" id="ARBA00022729"/>
    </source>
</evidence>
<dbReference type="InterPro" id="IPR036907">
    <property type="entry name" value="5'-Nucleotdase_C_sf"/>
</dbReference>
<evidence type="ECO:0000259" key="6">
    <source>
        <dbReference type="Pfam" id="PF00149"/>
    </source>
</evidence>
<dbReference type="OrthoDB" id="9803927at2"/>
<keyword evidence="4 5" id="KW-0547">Nucleotide-binding</keyword>
<dbReference type="Gene3D" id="3.60.21.10">
    <property type="match status" value="1"/>
</dbReference>
<sequence>MTTTLANATRKQLWLMMLPLLTLGGCGSDDDDNDNSTPAPKAGEAMTLNILHINDHHSHLEEDDQTLTIAGQETEFASGGFARVAAKMNEREQALDNVLKLHAGDAITGTLYFTSFEGKADAELMNLVCFDAFALGNHEFDRGDEGLKLFLDELNQGSCNTPVLAANVKPAIGTPLAPQTATDYIQPYVIKEVSGQQVGIIGIDIANKTKNSSSPLATTEFLDELTTAQATIDELQQQGVNKIVVLSHYQYANEVTLAQSLRGVDVIVGGDSHTLLGDFSSYGLTSAGDYPTQVTNGDGDKACVVQAWQYSQIVGELKVEFDGEGKVSSCTGTPHLLLGEPIVREDDAGEEYNPSGDELAAIQSALAAAPQLSLVTPDASVQAKLDTYTAQLDDFRNEVIGTATENLCLERIPGQGRSTLPDCPASSTAQRGGDIANLVAQAFLYQSKEADVAIQNAGGVRVDVPAGNITIGDAYTVLPFANTLVNLNMTGAEIRTVLNEAVDFAHNPDGSSGAYPYAAGLRWKVNMNRTAGSRLYDIEVNPRASGEWRPLQDSESLQVVSNSFTSGGRDGYATFGSVSDDGRAEDTYLDYAQSFVDYVRVQGTLNKPATDEYSTQSFVPAAQ</sequence>
<evidence type="ECO:0000256" key="5">
    <source>
        <dbReference type="RuleBase" id="RU362119"/>
    </source>
</evidence>
<dbReference type="EMBL" id="CP022530">
    <property type="protein sequence ID" value="ASP37627.1"/>
    <property type="molecule type" value="Genomic_DNA"/>
</dbReference>
<comment type="similarity">
    <text evidence="1 5">Belongs to the 5'-nucleotidase family.</text>
</comment>
<keyword evidence="9" id="KW-1185">Reference proteome</keyword>
<dbReference type="Pfam" id="PF02872">
    <property type="entry name" value="5_nucleotid_C"/>
    <property type="match status" value="1"/>
</dbReference>
<dbReference type="GO" id="GO:0008253">
    <property type="term" value="F:5'-nucleotidase activity"/>
    <property type="evidence" value="ECO:0007669"/>
    <property type="project" value="InterPro"/>
</dbReference>
<evidence type="ECO:0000256" key="1">
    <source>
        <dbReference type="ARBA" id="ARBA00006654"/>
    </source>
</evidence>
<dbReference type="InterPro" id="IPR004843">
    <property type="entry name" value="Calcineurin-like_PHP"/>
</dbReference>
<dbReference type="GO" id="GO:0046872">
    <property type="term" value="F:metal ion binding"/>
    <property type="evidence" value="ECO:0007669"/>
    <property type="project" value="UniProtKB-KW"/>
</dbReference>
<evidence type="ECO:0000256" key="4">
    <source>
        <dbReference type="ARBA" id="ARBA00022741"/>
    </source>
</evidence>
<dbReference type="GO" id="GO:0030288">
    <property type="term" value="C:outer membrane-bounded periplasmic space"/>
    <property type="evidence" value="ECO:0007669"/>
    <property type="project" value="TreeGrafter"/>
</dbReference>
<dbReference type="InterPro" id="IPR029052">
    <property type="entry name" value="Metallo-depent_PP-like"/>
</dbReference>
<keyword evidence="2" id="KW-0479">Metal-binding</keyword>
<dbReference type="SUPFAM" id="SSF56300">
    <property type="entry name" value="Metallo-dependent phosphatases"/>
    <property type="match status" value="1"/>
</dbReference>
<dbReference type="RefSeq" id="WP_094058843.1">
    <property type="nucleotide sequence ID" value="NZ_CP022530.1"/>
</dbReference>
<proteinExistence type="inferred from homology"/>
<dbReference type="PROSITE" id="PS00786">
    <property type="entry name" value="5_NUCLEOTIDASE_2"/>
    <property type="match status" value="1"/>
</dbReference>
<protein>
    <submittedName>
        <fullName evidence="8">NAD nucleotidase</fullName>
    </submittedName>
</protein>
<dbReference type="InterPro" id="IPR006420">
    <property type="entry name" value="NadN"/>
</dbReference>
<dbReference type="GO" id="GO:0000166">
    <property type="term" value="F:nucleotide binding"/>
    <property type="evidence" value="ECO:0007669"/>
    <property type="project" value="UniProtKB-KW"/>
</dbReference>
<accession>A0A222FEX5</accession>
<dbReference type="PANTHER" id="PTHR11575">
    <property type="entry name" value="5'-NUCLEOTIDASE-RELATED"/>
    <property type="match status" value="1"/>
</dbReference>
<dbReference type="InterPro" id="IPR006179">
    <property type="entry name" value="5_nucleotidase/apyrase"/>
</dbReference>
<feature type="domain" description="Calcineurin-like phosphoesterase" evidence="6">
    <location>
        <begin position="49"/>
        <end position="274"/>
    </location>
</feature>
<dbReference type="KEGG" id="bsan:CHH28_02605"/>
<dbReference type="GO" id="GO:0009166">
    <property type="term" value="P:nucleotide catabolic process"/>
    <property type="evidence" value="ECO:0007669"/>
    <property type="project" value="InterPro"/>
</dbReference>
<evidence type="ECO:0000313" key="8">
    <source>
        <dbReference type="EMBL" id="ASP37627.1"/>
    </source>
</evidence>